<dbReference type="SUPFAM" id="SSF103506">
    <property type="entry name" value="Mitochondrial carrier"/>
    <property type="match status" value="1"/>
</dbReference>
<evidence type="ECO:0000313" key="5">
    <source>
        <dbReference type="Proteomes" id="UP000887565"/>
    </source>
</evidence>
<dbReference type="InterPro" id="IPR023395">
    <property type="entry name" value="MCP_dom_sf"/>
</dbReference>
<organism evidence="5 6">
    <name type="scientific">Romanomermis culicivorax</name>
    <name type="common">Nematode worm</name>
    <dbReference type="NCBI Taxonomy" id="13658"/>
    <lineage>
        <taxon>Eukaryota</taxon>
        <taxon>Metazoa</taxon>
        <taxon>Ecdysozoa</taxon>
        <taxon>Nematoda</taxon>
        <taxon>Enoplea</taxon>
        <taxon>Dorylaimia</taxon>
        <taxon>Mermithida</taxon>
        <taxon>Mermithoidea</taxon>
        <taxon>Mermithidae</taxon>
        <taxon>Romanomermis</taxon>
    </lineage>
</organism>
<evidence type="ECO:0000313" key="6">
    <source>
        <dbReference type="WBParaSite" id="nRc.2.0.1.t40355-RA"/>
    </source>
</evidence>
<evidence type="ECO:0000256" key="2">
    <source>
        <dbReference type="ARBA" id="ARBA00006375"/>
    </source>
</evidence>
<sequence length="112" mass="12461">MTEPAPAGVRKTKYGSSQPASILNCYTTFTDGRRLPPEMQTGSNLPSFSGIFQIMSAVVREEGLIGGLYKGLSMNWIKGPIAVSISFTTFDTLLRFLRRLDFFQYEDGKALR</sequence>
<dbReference type="Gene3D" id="1.50.40.10">
    <property type="entry name" value="Mitochondrial carrier domain"/>
    <property type="match status" value="1"/>
</dbReference>
<dbReference type="InterPro" id="IPR018108">
    <property type="entry name" value="MCP_transmembrane"/>
</dbReference>
<keyword evidence="5" id="KW-1185">Reference proteome</keyword>
<protein>
    <submittedName>
        <fullName evidence="6">Uncharacterized protein</fullName>
    </submittedName>
</protein>
<keyword evidence="3" id="KW-0812">Transmembrane</keyword>
<dbReference type="GO" id="GO:0016020">
    <property type="term" value="C:membrane"/>
    <property type="evidence" value="ECO:0007669"/>
    <property type="project" value="UniProtKB-SubCell"/>
</dbReference>
<dbReference type="AlphaFoldDB" id="A0A915KQK0"/>
<keyword evidence="4" id="KW-0472">Membrane</keyword>
<name>A0A915KQK0_ROMCU</name>
<evidence type="ECO:0000256" key="3">
    <source>
        <dbReference type="ARBA" id="ARBA00022692"/>
    </source>
</evidence>
<dbReference type="WBParaSite" id="nRc.2.0.1.t40355-RA">
    <property type="protein sequence ID" value="nRc.2.0.1.t40355-RA"/>
    <property type="gene ID" value="nRc.2.0.1.g40355"/>
</dbReference>
<accession>A0A915KQK0</accession>
<proteinExistence type="inferred from homology"/>
<dbReference type="Proteomes" id="UP000887565">
    <property type="component" value="Unplaced"/>
</dbReference>
<comment type="similarity">
    <text evidence="2">Belongs to the mitochondrial carrier (TC 2.A.29) family.</text>
</comment>
<evidence type="ECO:0000256" key="4">
    <source>
        <dbReference type="ARBA" id="ARBA00023136"/>
    </source>
</evidence>
<dbReference type="Pfam" id="PF00153">
    <property type="entry name" value="Mito_carr"/>
    <property type="match status" value="1"/>
</dbReference>
<comment type="subcellular location">
    <subcellularLocation>
        <location evidence="1">Membrane</location>
        <topology evidence="1">Multi-pass membrane protein</topology>
    </subcellularLocation>
</comment>
<reference evidence="6" key="1">
    <citation type="submission" date="2022-11" db="UniProtKB">
        <authorList>
            <consortium name="WormBaseParasite"/>
        </authorList>
    </citation>
    <scope>IDENTIFICATION</scope>
</reference>
<evidence type="ECO:0000256" key="1">
    <source>
        <dbReference type="ARBA" id="ARBA00004141"/>
    </source>
</evidence>